<evidence type="ECO:0000313" key="2">
    <source>
        <dbReference type="EMBL" id="OQE23301.1"/>
    </source>
</evidence>
<accession>A0A1V6TAV4</accession>
<gene>
    <name evidence="2" type="ORF">PENFLA_c011G10507</name>
</gene>
<protein>
    <submittedName>
        <fullName evidence="2">Uncharacterized protein</fullName>
    </submittedName>
</protein>
<dbReference type="EMBL" id="MLQL01000011">
    <property type="protein sequence ID" value="OQE23301.1"/>
    <property type="molecule type" value="Genomic_DNA"/>
</dbReference>
<feature type="compositionally biased region" description="Basic and acidic residues" evidence="1">
    <location>
        <begin position="16"/>
        <end position="27"/>
    </location>
</feature>
<comment type="caution">
    <text evidence="2">The sequence shown here is derived from an EMBL/GenBank/DDBJ whole genome shotgun (WGS) entry which is preliminary data.</text>
</comment>
<dbReference type="AlphaFoldDB" id="A0A1V6TAV4"/>
<evidence type="ECO:0000313" key="3">
    <source>
        <dbReference type="Proteomes" id="UP000191342"/>
    </source>
</evidence>
<name>A0A1V6TAV4_9EURO</name>
<feature type="region of interest" description="Disordered" evidence="1">
    <location>
        <begin position="14"/>
        <end position="33"/>
    </location>
</feature>
<proteinExistence type="predicted"/>
<dbReference type="Proteomes" id="UP000191342">
    <property type="component" value="Unassembled WGS sequence"/>
</dbReference>
<organism evidence="2 3">
    <name type="scientific">Penicillium flavigenum</name>
    <dbReference type="NCBI Taxonomy" id="254877"/>
    <lineage>
        <taxon>Eukaryota</taxon>
        <taxon>Fungi</taxon>
        <taxon>Dikarya</taxon>
        <taxon>Ascomycota</taxon>
        <taxon>Pezizomycotina</taxon>
        <taxon>Eurotiomycetes</taxon>
        <taxon>Eurotiomycetidae</taxon>
        <taxon>Eurotiales</taxon>
        <taxon>Aspergillaceae</taxon>
        <taxon>Penicillium</taxon>
    </lineage>
</organism>
<keyword evidence="3" id="KW-1185">Reference proteome</keyword>
<sequence length="33" mass="3684">MSAIGELQFGIFQTQRPEHTTVQKDYAEGSSVQ</sequence>
<evidence type="ECO:0000256" key="1">
    <source>
        <dbReference type="SAM" id="MobiDB-lite"/>
    </source>
</evidence>
<reference evidence="3" key="1">
    <citation type="journal article" date="2017" name="Nat. Microbiol.">
        <title>Global analysis of biosynthetic gene clusters reveals vast potential of secondary metabolite production in Penicillium species.</title>
        <authorList>
            <person name="Nielsen J.C."/>
            <person name="Grijseels S."/>
            <person name="Prigent S."/>
            <person name="Ji B."/>
            <person name="Dainat J."/>
            <person name="Nielsen K.F."/>
            <person name="Frisvad J.C."/>
            <person name="Workman M."/>
            <person name="Nielsen J."/>
        </authorList>
    </citation>
    <scope>NUCLEOTIDE SEQUENCE [LARGE SCALE GENOMIC DNA]</scope>
    <source>
        <strain evidence="3">IBT 14082</strain>
    </source>
</reference>